<dbReference type="CDD" id="cd09873">
    <property type="entry name" value="PIN_Pae0151-like"/>
    <property type="match status" value="1"/>
</dbReference>
<dbReference type="GeneID" id="14308176"/>
<dbReference type="SUPFAM" id="SSF88723">
    <property type="entry name" value="PIN domain-like"/>
    <property type="match status" value="1"/>
</dbReference>
<dbReference type="EMBL" id="CP003167">
    <property type="protein sequence ID" value="AGB02810.1"/>
    <property type="molecule type" value="Genomic_DNA"/>
</dbReference>
<gene>
    <name evidence="1" type="ordered locus">Metfor_1787</name>
</gene>
<dbReference type="Proteomes" id="UP000010824">
    <property type="component" value="Chromosome"/>
</dbReference>
<dbReference type="InParanoid" id="L0HFN0"/>
<sequence length="159" mass="17669">MPEFSSCVIDTSVIIKALFSPSRKNAGVTYSRELKTHHSCIALLAALDDHGIEVILPRCGLIEIAAVSIRLSNSHNSKDICNEVENSYTLVPEDRVYETAMTIALDEGCPGFDTYFLALAELKSVPLFTDDAGMFRICQRRSIAAWLIRDLDPESLFTR</sequence>
<accession>L0HFN0</accession>
<dbReference type="KEGG" id="mfo:Metfor_1787"/>
<reference evidence="1 2" key="2">
    <citation type="journal article" date="2014" name="Genome Announc.">
        <title>Complete Genome Sequence of Methanoregula formicica SMSPT, a Mesophilic Hydrogenotrophic Methanogen Isolated from a Methanogenic Upflow Anaerobic Sludge Blanket Reactor.</title>
        <authorList>
            <person name="Yamamoto K."/>
            <person name="Tamaki H."/>
            <person name="Cadillo-Quiroz H."/>
            <person name="Imachi H."/>
            <person name="Kyrpides N."/>
            <person name="Woyke T."/>
            <person name="Goodwin L."/>
            <person name="Zinder S.H."/>
            <person name="Kamagata Y."/>
            <person name="Liu W.T."/>
        </authorList>
    </citation>
    <scope>NUCLEOTIDE SEQUENCE [LARGE SCALE GENOMIC DNA]</scope>
    <source>
        <strain evidence="2">DSM 22288 / NBRC 105244 / SMSP</strain>
    </source>
</reference>
<keyword evidence="2" id="KW-1185">Reference proteome</keyword>
<evidence type="ECO:0000313" key="2">
    <source>
        <dbReference type="Proteomes" id="UP000010824"/>
    </source>
</evidence>
<proteinExistence type="predicted"/>
<reference evidence="2" key="1">
    <citation type="submission" date="2011-12" db="EMBL/GenBank/DDBJ databases">
        <title>Complete sequence of Methanoregula formicicum SMSP.</title>
        <authorList>
            <person name="Lucas S."/>
            <person name="Han J."/>
            <person name="Lapidus A."/>
            <person name="Cheng J.-F."/>
            <person name="Goodwin L."/>
            <person name="Pitluck S."/>
            <person name="Peters L."/>
            <person name="Ovchinnikova G."/>
            <person name="Teshima H."/>
            <person name="Detter J.C."/>
            <person name="Han C."/>
            <person name="Tapia R."/>
            <person name="Land M."/>
            <person name="Hauser L."/>
            <person name="Kyrpides N."/>
            <person name="Ivanova N."/>
            <person name="Pagani I."/>
            <person name="Imachi H."/>
            <person name="Tamaki H."/>
            <person name="Sekiguchi Y."/>
            <person name="Kamagata Y."/>
            <person name="Cadillo-Quiroz H."/>
            <person name="Zinder S."/>
            <person name="Liu W.-T."/>
            <person name="Woyke T."/>
        </authorList>
    </citation>
    <scope>NUCLEOTIDE SEQUENCE [LARGE SCALE GENOMIC DNA]</scope>
    <source>
        <strain evidence="2">DSM 22288 / NBRC 105244 / SMSP</strain>
    </source>
</reference>
<dbReference type="InterPro" id="IPR029060">
    <property type="entry name" value="PIN-like_dom_sf"/>
</dbReference>
<dbReference type="eggNOG" id="arCOG00730">
    <property type="taxonomic scope" value="Archaea"/>
</dbReference>
<name>L0HFN0_METFS</name>
<dbReference type="RefSeq" id="WP_015285773.1">
    <property type="nucleotide sequence ID" value="NC_019943.1"/>
</dbReference>
<protein>
    <submittedName>
        <fullName evidence="1">Putative nucleic acid-binding protein, contains PIN domain</fullName>
    </submittedName>
</protein>
<evidence type="ECO:0000313" key="1">
    <source>
        <dbReference type="EMBL" id="AGB02810.1"/>
    </source>
</evidence>
<dbReference type="Gene3D" id="3.40.50.1010">
    <property type="entry name" value="5'-nuclease"/>
    <property type="match status" value="1"/>
</dbReference>
<dbReference type="AlphaFoldDB" id="L0HFN0"/>
<dbReference type="InterPro" id="IPR044153">
    <property type="entry name" value="PIN_Pae0151-like"/>
</dbReference>
<dbReference type="OrthoDB" id="148235at2157"/>
<organism evidence="1 2">
    <name type="scientific">Methanoregula formicica (strain DSM 22288 / NBRC 105244 / SMSP)</name>
    <dbReference type="NCBI Taxonomy" id="593750"/>
    <lineage>
        <taxon>Archaea</taxon>
        <taxon>Methanobacteriati</taxon>
        <taxon>Methanobacteriota</taxon>
        <taxon>Stenosarchaea group</taxon>
        <taxon>Methanomicrobia</taxon>
        <taxon>Methanomicrobiales</taxon>
        <taxon>Methanoregulaceae</taxon>
        <taxon>Methanoregula</taxon>
    </lineage>
</organism>
<dbReference type="HOGENOM" id="CLU_140143_0_0_2"/>